<organism evidence="1 2">
    <name type="scientific">Fusarium acuminatum</name>
    <dbReference type="NCBI Taxonomy" id="5515"/>
    <lineage>
        <taxon>Eukaryota</taxon>
        <taxon>Fungi</taxon>
        <taxon>Dikarya</taxon>
        <taxon>Ascomycota</taxon>
        <taxon>Pezizomycotina</taxon>
        <taxon>Sordariomycetes</taxon>
        <taxon>Hypocreomycetidae</taxon>
        <taxon>Hypocreales</taxon>
        <taxon>Nectriaceae</taxon>
        <taxon>Fusarium</taxon>
        <taxon>Fusarium tricinctum species complex</taxon>
    </lineage>
</organism>
<dbReference type="PANTHER" id="PTHR28152:SF2">
    <property type="entry name" value="N-TERMINAL OF MAOC-LIKE DEHYDRATASE DOMAIN-CONTAINING PROTEIN"/>
    <property type="match status" value="1"/>
</dbReference>
<sequence length="276" mass="30791">MRPLFAPSFRSTFRLDYRCSRQAFTTAGTSGSDAVRQLLDQHKGRTITRRQVLDGNQLQKLSLTLNRPQLHRDLDVSKEPPANGTALPPGYHLVYFTPNGTEVDLGPDGTDRSFNAPAPFTRRMWAGGRVKWTKGRPLRVGEEVEERTTLLAAEPKKGRDGAEMIVVTVQKEFWGPQGLSLVDERIHYDAAWSQGVENHPGIVVHGPLNLINLLDYWRDVHGVSGAEPIEIRYRLLSPIYSGEHYKIKALPSGEPGRVDVSIVKNGTVCMKAEISE</sequence>
<dbReference type="InterPro" id="IPR052741">
    <property type="entry name" value="Mitochondrial_HTD2"/>
</dbReference>
<accession>A0ABZ2X8R6</accession>
<dbReference type="Gene3D" id="3.10.129.10">
    <property type="entry name" value="Hotdog Thioesterase"/>
    <property type="match status" value="1"/>
</dbReference>
<gene>
    <name evidence="1" type="ORF">QYS62_010704</name>
</gene>
<proteinExistence type="predicted"/>
<protein>
    <recommendedName>
        <fullName evidence="3">Mesaconyl-C4 CoA hydratase</fullName>
    </recommendedName>
</protein>
<evidence type="ECO:0008006" key="3">
    <source>
        <dbReference type="Google" id="ProtNLM"/>
    </source>
</evidence>
<evidence type="ECO:0000313" key="2">
    <source>
        <dbReference type="Proteomes" id="UP001489902"/>
    </source>
</evidence>
<dbReference type="EMBL" id="CP151265">
    <property type="protein sequence ID" value="WZH49503.1"/>
    <property type="molecule type" value="Genomic_DNA"/>
</dbReference>
<reference evidence="1 2" key="1">
    <citation type="submission" date="2024-04" db="EMBL/GenBank/DDBJ databases">
        <title>Complete genome sequence of Fusarium acuminatum.</title>
        <authorList>
            <person name="Lan B."/>
        </authorList>
    </citation>
    <scope>NUCLEOTIDE SEQUENCE [LARGE SCALE GENOMIC DNA]</scope>
    <source>
        <strain evidence="1">1A</strain>
    </source>
</reference>
<dbReference type="InterPro" id="IPR029069">
    <property type="entry name" value="HotDog_dom_sf"/>
</dbReference>
<dbReference type="Proteomes" id="UP001489902">
    <property type="component" value="Chromosome 6"/>
</dbReference>
<dbReference type="SUPFAM" id="SSF54637">
    <property type="entry name" value="Thioesterase/thiol ester dehydrase-isomerase"/>
    <property type="match status" value="1"/>
</dbReference>
<dbReference type="PANTHER" id="PTHR28152">
    <property type="entry name" value="HYDROXYACYL-THIOESTER DEHYDRATASE TYPE 2, MITOCHONDRIAL"/>
    <property type="match status" value="1"/>
</dbReference>
<name>A0ABZ2X8R6_9HYPO</name>
<evidence type="ECO:0000313" key="1">
    <source>
        <dbReference type="EMBL" id="WZH49503.1"/>
    </source>
</evidence>
<keyword evidence="2" id="KW-1185">Reference proteome</keyword>